<keyword evidence="1" id="KW-0812">Transmembrane</keyword>
<dbReference type="RefSeq" id="WP_175081543.1">
    <property type="nucleotide sequence ID" value="NZ_JAKUMG010000002.1"/>
</dbReference>
<feature type="transmembrane region" description="Helical" evidence="1">
    <location>
        <begin position="20"/>
        <end position="40"/>
    </location>
</feature>
<accession>A0ABT6TXR9</accession>
<proteinExistence type="predicted"/>
<keyword evidence="1" id="KW-1133">Transmembrane helix</keyword>
<evidence type="ECO:0000313" key="3">
    <source>
        <dbReference type="Proteomes" id="UP001156974"/>
    </source>
</evidence>
<keyword evidence="3" id="KW-1185">Reference proteome</keyword>
<comment type="caution">
    <text evidence="2">The sequence shown here is derived from an EMBL/GenBank/DDBJ whole genome shotgun (WGS) entry which is preliminary data.</text>
</comment>
<gene>
    <name evidence="2" type="ORF">MKZ47_06310</name>
</gene>
<evidence type="ECO:0000256" key="1">
    <source>
        <dbReference type="SAM" id="Phobius"/>
    </source>
</evidence>
<name>A0ABT6TXR9_9GAMM</name>
<dbReference type="EMBL" id="JAKUMG010000002">
    <property type="protein sequence ID" value="MDI4668714.1"/>
    <property type="molecule type" value="Genomic_DNA"/>
</dbReference>
<feature type="transmembrane region" description="Helical" evidence="1">
    <location>
        <begin position="60"/>
        <end position="83"/>
    </location>
</feature>
<organism evidence="2 3">
    <name type="scientific">Pseudoalteromonas shioyasakiensis</name>
    <dbReference type="NCBI Taxonomy" id="1190813"/>
    <lineage>
        <taxon>Bacteria</taxon>
        <taxon>Pseudomonadati</taxon>
        <taxon>Pseudomonadota</taxon>
        <taxon>Gammaproteobacteria</taxon>
        <taxon>Alteromonadales</taxon>
        <taxon>Pseudoalteromonadaceae</taxon>
        <taxon>Pseudoalteromonas</taxon>
    </lineage>
</organism>
<keyword evidence="1" id="KW-0472">Membrane</keyword>
<sequence length="141" mass="16382">MIFNKFIRVFKETKGMPKLFQFQHMLNSITYSLMVLFAFWPWPNGEYSLNGRSLTYQEFWLTGMAPGFLLFCILIISICFASVNKHWAGRVGTFLYWASIIAFMSFYSLTGVVIGGALIAFWAYYVFYSTGMRQFFAQSKV</sequence>
<reference evidence="2 3" key="1">
    <citation type="submission" date="2022-02" db="EMBL/GenBank/DDBJ databases">
        <title>Genome analysis of Beneficial Microorganisms for Coral consortium from Pocillopora damicornis.</title>
        <authorList>
            <person name="Rosado P.M."/>
            <person name="Cardoso P.M."/>
            <person name="Rosado J.G."/>
            <person name="Schultz J."/>
            <person name="Rocha U."/>
            <person name="Costa T.K."/>
            <person name="Peixoto R.S."/>
        </authorList>
    </citation>
    <scope>NUCLEOTIDE SEQUENCE [LARGE SCALE GENOMIC DNA]</scope>
    <source>
        <strain evidence="2 3">BMC5</strain>
    </source>
</reference>
<feature type="transmembrane region" description="Helical" evidence="1">
    <location>
        <begin position="95"/>
        <end position="125"/>
    </location>
</feature>
<dbReference type="Proteomes" id="UP001156974">
    <property type="component" value="Unassembled WGS sequence"/>
</dbReference>
<protein>
    <submittedName>
        <fullName evidence="2">Uncharacterized protein</fullName>
    </submittedName>
</protein>
<evidence type="ECO:0000313" key="2">
    <source>
        <dbReference type="EMBL" id="MDI4668714.1"/>
    </source>
</evidence>